<dbReference type="EMBL" id="JABSTR010000004">
    <property type="protein sequence ID" value="KAH9367876.1"/>
    <property type="molecule type" value="Genomic_DNA"/>
</dbReference>
<feature type="coiled-coil region" evidence="1">
    <location>
        <begin position="21"/>
        <end position="48"/>
    </location>
</feature>
<sequence length="85" mass="9765">MGAQKPRQHKIVDWDAFPRIRKEDQTKYETLQDLLDRLKTDVAAASKTVEAPLNIHADGRQTRESDLRQEIQFKQDGASNDSIDD</sequence>
<gene>
    <name evidence="3" type="ORF">HPB48_019422</name>
</gene>
<proteinExistence type="predicted"/>
<feature type="compositionally biased region" description="Basic and acidic residues" evidence="2">
    <location>
        <begin position="57"/>
        <end position="73"/>
    </location>
</feature>
<evidence type="ECO:0000256" key="1">
    <source>
        <dbReference type="SAM" id="Coils"/>
    </source>
</evidence>
<dbReference type="AlphaFoldDB" id="A0A9J6G0G2"/>
<name>A0A9J6G0G2_HAELO</name>
<protein>
    <submittedName>
        <fullName evidence="3">Uncharacterized protein</fullName>
    </submittedName>
</protein>
<accession>A0A9J6G0G2</accession>
<reference evidence="3 4" key="1">
    <citation type="journal article" date="2020" name="Cell">
        <title>Large-Scale Comparative Analyses of Tick Genomes Elucidate Their Genetic Diversity and Vector Capacities.</title>
        <authorList>
            <consortium name="Tick Genome and Microbiome Consortium (TIGMIC)"/>
            <person name="Jia N."/>
            <person name="Wang J."/>
            <person name="Shi W."/>
            <person name="Du L."/>
            <person name="Sun Y."/>
            <person name="Zhan W."/>
            <person name="Jiang J.F."/>
            <person name="Wang Q."/>
            <person name="Zhang B."/>
            <person name="Ji P."/>
            <person name="Bell-Sakyi L."/>
            <person name="Cui X.M."/>
            <person name="Yuan T.T."/>
            <person name="Jiang B.G."/>
            <person name="Yang W.F."/>
            <person name="Lam T.T."/>
            <person name="Chang Q.C."/>
            <person name="Ding S.J."/>
            <person name="Wang X.J."/>
            <person name="Zhu J.G."/>
            <person name="Ruan X.D."/>
            <person name="Zhao L."/>
            <person name="Wei J.T."/>
            <person name="Ye R.Z."/>
            <person name="Que T.C."/>
            <person name="Du C.H."/>
            <person name="Zhou Y.H."/>
            <person name="Cheng J.X."/>
            <person name="Dai P.F."/>
            <person name="Guo W.B."/>
            <person name="Han X.H."/>
            <person name="Huang E.J."/>
            <person name="Li L.F."/>
            <person name="Wei W."/>
            <person name="Gao Y.C."/>
            <person name="Liu J.Z."/>
            <person name="Shao H.Z."/>
            <person name="Wang X."/>
            <person name="Wang C.C."/>
            <person name="Yang T.C."/>
            <person name="Huo Q.B."/>
            <person name="Li W."/>
            <person name="Chen H.Y."/>
            <person name="Chen S.E."/>
            <person name="Zhou L.G."/>
            <person name="Ni X.B."/>
            <person name="Tian J.H."/>
            <person name="Sheng Y."/>
            <person name="Liu T."/>
            <person name="Pan Y.S."/>
            <person name="Xia L.Y."/>
            <person name="Li J."/>
            <person name="Zhao F."/>
            <person name="Cao W.C."/>
        </authorList>
    </citation>
    <scope>NUCLEOTIDE SEQUENCE [LARGE SCALE GENOMIC DNA]</scope>
    <source>
        <strain evidence="3">HaeL-2018</strain>
    </source>
</reference>
<dbReference type="VEuPathDB" id="VectorBase:HLOH_065434"/>
<comment type="caution">
    <text evidence="3">The sequence shown here is derived from an EMBL/GenBank/DDBJ whole genome shotgun (WGS) entry which is preliminary data.</text>
</comment>
<keyword evidence="4" id="KW-1185">Reference proteome</keyword>
<organism evidence="3 4">
    <name type="scientific">Haemaphysalis longicornis</name>
    <name type="common">Bush tick</name>
    <dbReference type="NCBI Taxonomy" id="44386"/>
    <lineage>
        <taxon>Eukaryota</taxon>
        <taxon>Metazoa</taxon>
        <taxon>Ecdysozoa</taxon>
        <taxon>Arthropoda</taxon>
        <taxon>Chelicerata</taxon>
        <taxon>Arachnida</taxon>
        <taxon>Acari</taxon>
        <taxon>Parasitiformes</taxon>
        <taxon>Ixodida</taxon>
        <taxon>Ixodoidea</taxon>
        <taxon>Ixodidae</taxon>
        <taxon>Haemaphysalinae</taxon>
        <taxon>Haemaphysalis</taxon>
    </lineage>
</organism>
<evidence type="ECO:0000256" key="2">
    <source>
        <dbReference type="SAM" id="MobiDB-lite"/>
    </source>
</evidence>
<evidence type="ECO:0000313" key="3">
    <source>
        <dbReference type="EMBL" id="KAH9367876.1"/>
    </source>
</evidence>
<feature type="region of interest" description="Disordered" evidence="2">
    <location>
        <begin position="56"/>
        <end position="85"/>
    </location>
</feature>
<evidence type="ECO:0000313" key="4">
    <source>
        <dbReference type="Proteomes" id="UP000821853"/>
    </source>
</evidence>
<keyword evidence="1" id="KW-0175">Coiled coil</keyword>
<dbReference type="Proteomes" id="UP000821853">
    <property type="component" value="Chromosome 2"/>
</dbReference>